<accession>A0AAW2GS74</accession>
<evidence type="ECO:0000256" key="1">
    <source>
        <dbReference type="SAM" id="MobiDB-lite"/>
    </source>
</evidence>
<feature type="region of interest" description="Disordered" evidence="1">
    <location>
        <begin position="152"/>
        <end position="204"/>
    </location>
</feature>
<proteinExistence type="predicted"/>
<reference evidence="2 3" key="1">
    <citation type="submission" date="2023-03" db="EMBL/GenBank/DDBJ databases">
        <title>High recombination rates correlate with genetic variation in Cardiocondyla obscurior ants.</title>
        <authorList>
            <person name="Errbii M."/>
        </authorList>
    </citation>
    <scope>NUCLEOTIDE SEQUENCE [LARGE SCALE GENOMIC DNA]</scope>
    <source>
        <strain evidence="2">Alpha-2009</strain>
        <tissue evidence="2">Whole body</tissue>
    </source>
</reference>
<evidence type="ECO:0000313" key="3">
    <source>
        <dbReference type="Proteomes" id="UP001430953"/>
    </source>
</evidence>
<gene>
    <name evidence="2" type="ORF">PUN28_002025</name>
</gene>
<feature type="compositionally biased region" description="Basic residues" evidence="1">
    <location>
        <begin position="179"/>
        <end position="197"/>
    </location>
</feature>
<dbReference type="Proteomes" id="UP001430953">
    <property type="component" value="Unassembled WGS sequence"/>
</dbReference>
<evidence type="ECO:0000313" key="2">
    <source>
        <dbReference type="EMBL" id="KAL0130140.1"/>
    </source>
</evidence>
<sequence length="204" mass="23618">MLYVHHEIILSQPGATISISDCRENLCFLALPLFFNSTEGKVYGSKIELPPLMSVSVSLLLFSHFSPLRPRHSTAEGRNRSSLLEQRWNVKGGTSVGVSWYKRTREAKTVKTPANKVENRKTEIYGKLVWGKKKTEKKEKEKQQAWNILSKKEEEETQRCGNNRRIERGGGTYQTLWKKEKKKKKKNAKAREKRKWKEKGVTGR</sequence>
<dbReference type="AlphaFoldDB" id="A0AAW2GS74"/>
<dbReference type="EMBL" id="JADYXP020000002">
    <property type="protein sequence ID" value="KAL0130140.1"/>
    <property type="molecule type" value="Genomic_DNA"/>
</dbReference>
<organism evidence="2 3">
    <name type="scientific">Cardiocondyla obscurior</name>
    <dbReference type="NCBI Taxonomy" id="286306"/>
    <lineage>
        <taxon>Eukaryota</taxon>
        <taxon>Metazoa</taxon>
        <taxon>Ecdysozoa</taxon>
        <taxon>Arthropoda</taxon>
        <taxon>Hexapoda</taxon>
        <taxon>Insecta</taxon>
        <taxon>Pterygota</taxon>
        <taxon>Neoptera</taxon>
        <taxon>Endopterygota</taxon>
        <taxon>Hymenoptera</taxon>
        <taxon>Apocrita</taxon>
        <taxon>Aculeata</taxon>
        <taxon>Formicoidea</taxon>
        <taxon>Formicidae</taxon>
        <taxon>Myrmicinae</taxon>
        <taxon>Cardiocondyla</taxon>
    </lineage>
</organism>
<protein>
    <submittedName>
        <fullName evidence="2">Uncharacterized protein</fullName>
    </submittedName>
</protein>
<name>A0AAW2GS74_9HYME</name>
<comment type="caution">
    <text evidence="2">The sequence shown here is derived from an EMBL/GenBank/DDBJ whole genome shotgun (WGS) entry which is preliminary data.</text>
</comment>
<feature type="compositionally biased region" description="Basic and acidic residues" evidence="1">
    <location>
        <begin position="152"/>
        <end position="168"/>
    </location>
</feature>
<keyword evidence="3" id="KW-1185">Reference proteome</keyword>